<keyword evidence="8" id="KW-0547">Nucleotide-binding</keyword>
<dbReference type="InterPro" id="IPR013783">
    <property type="entry name" value="Ig-like_fold"/>
</dbReference>
<evidence type="ECO:0000256" key="8">
    <source>
        <dbReference type="ARBA" id="ARBA00022741"/>
    </source>
</evidence>
<dbReference type="FunFam" id="2.60.40.10:FF:000020">
    <property type="entry name" value="Fibroblast growth factor receptor"/>
    <property type="match status" value="1"/>
</dbReference>
<feature type="compositionally biased region" description="Low complexity" evidence="18">
    <location>
        <begin position="556"/>
        <end position="582"/>
    </location>
</feature>
<dbReference type="InterPro" id="IPR003599">
    <property type="entry name" value="Ig_sub"/>
</dbReference>
<dbReference type="CDD" id="cd00096">
    <property type="entry name" value="Ig"/>
    <property type="match status" value="1"/>
</dbReference>
<evidence type="ECO:0000313" key="23">
    <source>
        <dbReference type="Proteomes" id="UP000440578"/>
    </source>
</evidence>
<evidence type="ECO:0000256" key="12">
    <source>
        <dbReference type="ARBA" id="ARBA00023136"/>
    </source>
</evidence>
<dbReference type="InterPro" id="IPR003598">
    <property type="entry name" value="Ig_sub2"/>
</dbReference>
<evidence type="ECO:0000256" key="15">
    <source>
        <dbReference type="ARBA" id="ARBA00023170"/>
    </source>
</evidence>
<dbReference type="Gene3D" id="2.60.40.10">
    <property type="entry name" value="Immunoglobulins"/>
    <property type="match status" value="3"/>
</dbReference>
<dbReference type="Proteomes" id="UP000440578">
    <property type="component" value="Unassembled WGS sequence"/>
</dbReference>
<comment type="subcellular location">
    <subcellularLocation>
        <location evidence="1">Membrane</location>
        <topology evidence="1">Single-pass membrane protein</topology>
    </subcellularLocation>
</comment>
<keyword evidence="7" id="KW-0677">Repeat</keyword>
<dbReference type="FunFam" id="2.60.40.10:FF:000032">
    <property type="entry name" value="palladin isoform X1"/>
    <property type="match status" value="1"/>
</dbReference>
<feature type="transmembrane region" description="Helical" evidence="19">
    <location>
        <begin position="450"/>
        <end position="473"/>
    </location>
</feature>
<evidence type="ECO:0000256" key="4">
    <source>
        <dbReference type="ARBA" id="ARBA00022679"/>
    </source>
</evidence>
<feature type="region of interest" description="Disordered" evidence="18">
    <location>
        <begin position="500"/>
        <end position="594"/>
    </location>
</feature>
<sequence length="610" mass="66628">MRRLRNNHKMKPSPASLRWAAVLCWLLAGAVLGTAQNIKVAGVSSTGGRDKWKLLMEDKTIPLSQHSPGDAEPAFLGELRAEFVSCAEEVLNFMRGDYRPPQINPDEVKEVVPANVGDSVKLLCPVSSGSHLMVDWYKDDEKVDGTWPGFRFGARYLRIKSVTVDQSGTYKCVGITGFGTVQHLMRLVVIDPSDKQYQIKGSSTAGNEYPSMTSRRFNMTPPKVTQVFPAKSPVRKMVGGDVRFKCVASGMPKPDVKWFKDGTELSVFRSGSEVDLSSPGQLRLRSITGEDSGLYECRVISPLGHASAKFVLNVEEPHEQKPEIVGDEPQNTTVNEGGQVSLQCRISGPPPMHVKWLKLLDPHAVPALRNASDASQLDSHEYRVMNVSDTITSSPDQYLIKLTLRHVRLSDAGQYVCLGANNGGFTLRPAYLTVRGAQTYQFPSQSNSHVYLMIIVPVAIVVVLALAAICCLCQRRKLSQLPDEVKSDAEAALMGNRIMSQLPGAKQRPELGTGSSETSRGVPIGCGVAAHHGRRYDPLPPHPTPTPSDHTYVMAPVGSYSLSSRRSEPSSASGHSSCSCAPAAPPATEPPRQLQAHFSRHRHKHLHYAC</sequence>
<organism evidence="22 23">
    <name type="scientific">Amphibalanus amphitrite</name>
    <name type="common">Striped barnacle</name>
    <name type="synonym">Balanus amphitrite</name>
    <dbReference type="NCBI Taxonomy" id="1232801"/>
    <lineage>
        <taxon>Eukaryota</taxon>
        <taxon>Metazoa</taxon>
        <taxon>Ecdysozoa</taxon>
        <taxon>Arthropoda</taxon>
        <taxon>Crustacea</taxon>
        <taxon>Multicrustacea</taxon>
        <taxon>Cirripedia</taxon>
        <taxon>Thoracica</taxon>
        <taxon>Thoracicalcarea</taxon>
        <taxon>Balanomorpha</taxon>
        <taxon>Balanoidea</taxon>
        <taxon>Balanidae</taxon>
        <taxon>Amphibalaninae</taxon>
        <taxon>Amphibalanus</taxon>
    </lineage>
</organism>
<evidence type="ECO:0000256" key="5">
    <source>
        <dbReference type="ARBA" id="ARBA00022692"/>
    </source>
</evidence>
<evidence type="ECO:0000256" key="16">
    <source>
        <dbReference type="ARBA" id="ARBA00023180"/>
    </source>
</evidence>
<proteinExistence type="predicted"/>
<keyword evidence="9" id="KW-0418">Kinase</keyword>
<evidence type="ECO:0000256" key="17">
    <source>
        <dbReference type="ARBA" id="ARBA00023319"/>
    </source>
</evidence>
<keyword evidence="3" id="KW-0597">Phosphoprotein</keyword>
<evidence type="ECO:0000256" key="13">
    <source>
        <dbReference type="ARBA" id="ARBA00023137"/>
    </source>
</evidence>
<reference evidence="22 23" key="1">
    <citation type="submission" date="2019-07" db="EMBL/GenBank/DDBJ databases">
        <title>Draft genome assembly of a fouling barnacle, Amphibalanus amphitrite (Darwin, 1854): The first reference genome for Thecostraca.</title>
        <authorList>
            <person name="Kim W."/>
        </authorList>
    </citation>
    <scope>NUCLEOTIDE SEQUENCE [LARGE SCALE GENOMIC DNA]</scope>
    <source>
        <strain evidence="22">SNU_AA5</strain>
        <tissue evidence="22">Soma without cirri and trophi</tissue>
    </source>
</reference>
<dbReference type="InterPro" id="IPR036179">
    <property type="entry name" value="Ig-like_dom_sf"/>
</dbReference>
<dbReference type="InterPro" id="IPR007110">
    <property type="entry name" value="Ig-like_dom"/>
</dbReference>
<gene>
    <name evidence="22" type="primary">FGFRL1_2</name>
    <name evidence="22" type="ORF">FJT64_019156</name>
</gene>
<keyword evidence="11 19" id="KW-1133">Transmembrane helix</keyword>
<evidence type="ECO:0000256" key="11">
    <source>
        <dbReference type="ARBA" id="ARBA00022989"/>
    </source>
</evidence>
<evidence type="ECO:0000256" key="14">
    <source>
        <dbReference type="ARBA" id="ARBA00023157"/>
    </source>
</evidence>
<evidence type="ECO:0000313" key="22">
    <source>
        <dbReference type="EMBL" id="KAF0309748.1"/>
    </source>
</evidence>
<evidence type="ECO:0000256" key="3">
    <source>
        <dbReference type="ARBA" id="ARBA00022553"/>
    </source>
</evidence>
<keyword evidence="6 20" id="KW-0732">Signal</keyword>
<protein>
    <recommendedName>
        <fullName evidence="2">receptor protein-tyrosine kinase</fullName>
        <ecNumber evidence="2">2.7.10.1</ecNumber>
    </recommendedName>
</protein>
<keyword evidence="10" id="KW-0067">ATP-binding</keyword>
<dbReference type="InterPro" id="IPR052615">
    <property type="entry name" value="FGFRL"/>
</dbReference>
<dbReference type="PROSITE" id="PS50835">
    <property type="entry name" value="IG_LIKE"/>
    <property type="match status" value="3"/>
</dbReference>
<dbReference type="OrthoDB" id="6412111at2759"/>
<name>A0A6A4X4E8_AMPAM</name>
<dbReference type="Pfam" id="PF13927">
    <property type="entry name" value="Ig_3"/>
    <property type="match status" value="2"/>
</dbReference>
<keyword evidence="14" id="KW-1015">Disulfide bond</keyword>
<evidence type="ECO:0000256" key="19">
    <source>
        <dbReference type="SAM" id="Phobius"/>
    </source>
</evidence>
<evidence type="ECO:0000256" key="7">
    <source>
        <dbReference type="ARBA" id="ARBA00022737"/>
    </source>
</evidence>
<feature type="signal peptide" evidence="20">
    <location>
        <begin position="1"/>
        <end position="35"/>
    </location>
</feature>
<keyword evidence="23" id="KW-1185">Reference proteome</keyword>
<dbReference type="AlphaFoldDB" id="A0A6A4X4E8"/>
<evidence type="ECO:0000256" key="10">
    <source>
        <dbReference type="ARBA" id="ARBA00022840"/>
    </source>
</evidence>
<evidence type="ECO:0000256" key="2">
    <source>
        <dbReference type="ARBA" id="ARBA00011902"/>
    </source>
</evidence>
<evidence type="ECO:0000259" key="21">
    <source>
        <dbReference type="PROSITE" id="PS50835"/>
    </source>
</evidence>
<evidence type="ECO:0000256" key="9">
    <source>
        <dbReference type="ARBA" id="ARBA00022777"/>
    </source>
</evidence>
<feature type="domain" description="Ig-like" evidence="21">
    <location>
        <begin position="101"/>
        <end position="172"/>
    </location>
</feature>
<dbReference type="InterPro" id="IPR013098">
    <property type="entry name" value="Ig_I-set"/>
</dbReference>
<keyword evidence="16" id="KW-0325">Glycoprotein</keyword>
<evidence type="ECO:0000256" key="6">
    <source>
        <dbReference type="ARBA" id="ARBA00022729"/>
    </source>
</evidence>
<dbReference type="PANTHER" id="PTHR19890:SF10">
    <property type="entry name" value="FIBROBLAST GROWTH FACTOR RECEPTOR-LIKE 1"/>
    <property type="match status" value="1"/>
</dbReference>
<evidence type="ECO:0000256" key="1">
    <source>
        <dbReference type="ARBA" id="ARBA00004167"/>
    </source>
</evidence>
<dbReference type="EMBL" id="VIIS01000378">
    <property type="protein sequence ID" value="KAF0309748.1"/>
    <property type="molecule type" value="Genomic_DNA"/>
</dbReference>
<accession>A0A6A4X4E8</accession>
<dbReference type="SUPFAM" id="SSF48726">
    <property type="entry name" value="Immunoglobulin"/>
    <property type="match status" value="3"/>
</dbReference>
<dbReference type="Pfam" id="PF07679">
    <property type="entry name" value="I-set"/>
    <property type="match status" value="1"/>
</dbReference>
<dbReference type="GO" id="GO:0005524">
    <property type="term" value="F:ATP binding"/>
    <property type="evidence" value="ECO:0007669"/>
    <property type="project" value="UniProtKB-KW"/>
</dbReference>
<keyword evidence="15 22" id="KW-0675">Receptor</keyword>
<keyword evidence="13" id="KW-0829">Tyrosine-protein kinase</keyword>
<feature type="domain" description="Ig-like" evidence="21">
    <location>
        <begin position="222"/>
        <end position="315"/>
    </location>
</feature>
<dbReference type="GO" id="GO:0016020">
    <property type="term" value="C:membrane"/>
    <property type="evidence" value="ECO:0007669"/>
    <property type="project" value="UniProtKB-SubCell"/>
</dbReference>
<keyword evidence="5 19" id="KW-0812">Transmembrane</keyword>
<dbReference type="EC" id="2.7.10.1" evidence="2"/>
<dbReference type="GO" id="GO:0004714">
    <property type="term" value="F:transmembrane receptor protein tyrosine kinase activity"/>
    <property type="evidence" value="ECO:0007669"/>
    <property type="project" value="UniProtKB-EC"/>
</dbReference>
<comment type="caution">
    <text evidence="22">The sequence shown here is derived from an EMBL/GenBank/DDBJ whole genome shotgun (WGS) entry which is preliminary data.</text>
</comment>
<feature type="chain" id="PRO_5025378985" description="receptor protein-tyrosine kinase" evidence="20">
    <location>
        <begin position="36"/>
        <end position="610"/>
    </location>
</feature>
<dbReference type="PANTHER" id="PTHR19890">
    <property type="entry name" value="FIBROBLAST GROWTH FACTOR RECEPTOR"/>
    <property type="match status" value="1"/>
</dbReference>
<evidence type="ECO:0000256" key="20">
    <source>
        <dbReference type="SAM" id="SignalP"/>
    </source>
</evidence>
<dbReference type="SMART" id="SM00409">
    <property type="entry name" value="IG"/>
    <property type="match status" value="3"/>
</dbReference>
<keyword evidence="12 19" id="KW-0472">Membrane</keyword>
<dbReference type="SMART" id="SM00408">
    <property type="entry name" value="IGc2"/>
    <property type="match status" value="3"/>
</dbReference>
<keyword evidence="4" id="KW-0808">Transferase</keyword>
<feature type="domain" description="Ig-like" evidence="21">
    <location>
        <begin position="322"/>
        <end position="433"/>
    </location>
</feature>
<keyword evidence="17" id="KW-0393">Immunoglobulin domain</keyword>
<evidence type="ECO:0000256" key="18">
    <source>
        <dbReference type="SAM" id="MobiDB-lite"/>
    </source>
</evidence>